<dbReference type="InterPro" id="IPR030934">
    <property type="entry name" value="Intein_C"/>
</dbReference>
<proteinExistence type="predicted"/>
<dbReference type="InterPro" id="IPR036844">
    <property type="entry name" value="Hint_dom_sf"/>
</dbReference>
<dbReference type="Proteomes" id="UP000620224">
    <property type="component" value="Unassembled WGS sequence"/>
</dbReference>
<accession>A0A918JAJ2</accession>
<dbReference type="SUPFAM" id="SSF51294">
    <property type="entry name" value="Hedgehog/intein (Hint) domain"/>
    <property type="match status" value="1"/>
</dbReference>
<dbReference type="Pfam" id="PF07591">
    <property type="entry name" value="PT-HINT"/>
    <property type="match status" value="1"/>
</dbReference>
<organism evidence="3 4">
    <name type="scientific">Streptomyces lucensis JCM 4490</name>
    <dbReference type="NCBI Taxonomy" id="1306176"/>
    <lineage>
        <taxon>Bacteria</taxon>
        <taxon>Bacillati</taxon>
        <taxon>Actinomycetota</taxon>
        <taxon>Actinomycetes</taxon>
        <taxon>Kitasatosporales</taxon>
        <taxon>Streptomycetaceae</taxon>
        <taxon>Streptomyces</taxon>
    </lineage>
</organism>
<evidence type="ECO:0000313" key="3">
    <source>
        <dbReference type="EMBL" id="GGW66789.1"/>
    </source>
</evidence>
<dbReference type="Gene3D" id="2.170.16.10">
    <property type="entry name" value="Hedgehog/Intein (Hint) domain"/>
    <property type="match status" value="1"/>
</dbReference>
<dbReference type="EMBL" id="BMUE01000011">
    <property type="protein sequence ID" value="GGW66789.1"/>
    <property type="molecule type" value="Genomic_DNA"/>
</dbReference>
<keyword evidence="4" id="KW-1185">Reference proteome</keyword>
<sequence>MGESVALRRLEAAACSFSPSTRVLLRNGKAKRIVKVRPGDEVATADPQTGRRKGTKTVTARLVHHDDDLVELVVRGRNGNLEKLHTTSNHPFWDDTAQIWIPAGKLQAGHALSTATDGHAQVVAVQVKPGSADMYNLTVERLHTYYVLAGATPVLVHNSGGLCGPGLRTASEAGISPNDAKRIQNAADKAGQPIIVVGSRANGTPNPTSDWDYILSGPSRTRHSVKNSLPRGTGDGEGSGRGRDFWQNYNPNRPDYAELDPSRPYVVFEPRSR</sequence>
<dbReference type="InterPro" id="IPR003587">
    <property type="entry name" value="Hint_dom_N"/>
</dbReference>
<reference evidence="3" key="1">
    <citation type="journal article" date="2014" name="Int. J. Syst. Evol. Microbiol.">
        <title>Complete genome sequence of Corynebacterium casei LMG S-19264T (=DSM 44701T), isolated from a smear-ripened cheese.</title>
        <authorList>
            <consortium name="US DOE Joint Genome Institute (JGI-PGF)"/>
            <person name="Walter F."/>
            <person name="Albersmeier A."/>
            <person name="Kalinowski J."/>
            <person name="Ruckert C."/>
        </authorList>
    </citation>
    <scope>NUCLEOTIDE SEQUENCE</scope>
    <source>
        <strain evidence="3">JCM 4490</strain>
    </source>
</reference>
<comment type="caution">
    <text evidence="3">The sequence shown here is derived from an EMBL/GenBank/DDBJ whole genome shotgun (WGS) entry which is preliminary data.</text>
</comment>
<name>A0A918JAJ2_9ACTN</name>
<dbReference type="NCBIfam" id="TIGR01443">
    <property type="entry name" value="intein_Cterm"/>
    <property type="match status" value="1"/>
</dbReference>
<dbReference type="AlphaFoldDB" id="A0A918JAJ2"/>
<dbReference type="SMART" id="SM00306">
    <property type="entry name" value="HintN"/>
    <property type="match status" value="1"/>
</dbReference>
<protein>
    <recommendedName>
        <fullName evidence="2">Hint domain-containing protein</fullName>
    </recommendedName>
</protein>
<evidence type="ECO:0000313" key="4">
    <source>
        <dbReference type="Proteomes" id="UP000620224"/>
    </source>
</evidence>
<feature type="domain" description="Hint" evidence="2">
    <location>
        <begin position="14"/>
        <end position="116"/>
    </location>
</feature>
<evidence type="ECO:0000259" key="2">
    <source>
        <dbReference type="SMART" id="SM00306"/>
    </source>
</evidence>
<dbReference type="RefSeq" id="WP_190017577.1">
    <property type="nucleotide sequence ID" value="NZ_BMUE01000011.1"/>
</dbReference>
<dbReference type="CDD" id="cd00081">
    <property type="entry name" value="Hint"/>
    <property type="match status" value="1"/>
</dbReference>
<reference evidence="3" key="2">
    <citation type="submission" date="2020-09" db="EMBL/GenBank/DDBJ databases">
        <authorList>
            <person name="Sun Q."/>
            <person name="Ohkuma M."/>
        </authorList>
    </citation>
    <scope>NUCLEOTIDE SEQUENCE</scope>
    <source>
        <strain evidence="3">JCM 4490</strain>
    </source>
</reference>
<gene>
    <name evidence="3" type="ORF">GCM10010503_50070</name>
</gene>
<feature type="region of interest" description="Disordered" evidence="1">
    <location>
        <begin position="217"/>
        <end position="273"/>
    </location>
</feature>
<dbReference type="PROSITE" id="PS50818">
    <property type="entry name" value="INTEIN_C_TER"/>
    <property type="match status" value="1"/>
</dbReference>
<evidence type="ECO:0000256" key="1">
    <source>
        <dbReference type="SAM" id="MobiDB-lite"/>
    </source>
</evidence>